<keyword evidence="5" id="KW-0408">Iron</keyword>
<dbReference type="PANTHER" id="PTHR30352:SF4">
    <property type="entry name" value="PYRUVATE FORMATE-LYASE 2-ACTIVATING ENZYME"/>
    <property type="match status" value="1"/>
</dbReference>
<evidence type="ECO:0000256" key="3">
    <source>
        <dbReference type="ARBA" id="ARBA00022691"/>
    </source>
</evidence>
<dbReference type="CDD" id="cd01335">
    <property type="entry name" value="Radical_SAM"/>
    <property type="match status" value="1"/>
</dbReference>
<sequence>MIGYTVTVEDVLKVIKRDAVFYRESGGGVTFSGGEPFAQAEFLRQLVIACSQHGFDTAVETSGYFDFEQVKDIIEYLDCVFVDIKHMDEATHKRMTGVSNQAILKNITQISQMHPNTIVRVPLIEEVNANEQNIKRMCEFLKKNTWVKGVELLPYHNLGESKYRAVGAHNETFTTPSDAKIGDIKKIISTYGIRILDFK</sequence>
<keyword evidence="9" id="KW-1185">Reference proteome</keyword>
<dbReference type="SUPFAM" id="SSF102114">
    <property type="entry name" value="Radical SAM enzymes"/>
    <property type="match status" value="1"/>
</dbReference>
<dbReference type="GO" id="GO:0051539">
    <property type="term" value="F:4 iron, 4 sulfur cluster binding"/>
    <property type="evidence" value="ECO:0007669"/>
    <property type="project" value="UniProtKB-KW"/>
</dbReference>
<dbReference type="PANTHER" id="PTHR30352">
    <property type="entry name" value="PYRUVATE FORMATE-LYASE-ACTIVATING ENZYME"/>
    <property type="match status" value="1"/>
</dbReference>
<dbReference type="NCBIfam" id="TIGR02494">
    <property type="entry name" value="PFLE_PFLC"/>
    <property type="match status" value="1"/>
</dbReference>
<keyword evidence="4" id="KW-0479">Metal-binding</keyword>
<dbReference type="Gene3D" id="3.80.30.10">
    <property type="entry name" value="pyruvate-formate lyase- activating enzyme"/>
    <property type="match status" value="1"/>
</dbReference>
<dbReference type="AlphaFoldDB" id="A0A498RBU0"/>
<keyword evidence="3" id="KW-0949">S-adenosyl-L-methionine</keyword>
<dbReference type="InterPro" id="IPR058240">
    <property type="entry name" value="rSAM_sf"/>
</dbReference>
<reference evidence="8 9" key="1">
    <citation type="submission" date="2018-06" db="EMBL/GenBank/DDBJ databases">
        <authorList>
            <person name="Strepis N."/>
        </authorList>
    </citation>
    <scope>NUCLEOTIDE SEQUENCE [LARGE SCALE GENOMIC DNA]</scope>
    <source>
        <strain evidence="8">LUCI</strain>
    </source>
</reference>
<dbReference type="InterPro" id="IPR007197">
    <property type="entry name" value="rSAM"/>
</dbReference>
<evidence type="ECO:0000256" key="4">
    <source>
        <dbReference type="ARBA" id="ARBA00022723"/>
    </source>
</evidence>
<feature type="domain" description="Radical SAM core" evidence="7">
    <location>
        <begin position="1"/>
        <end position="194"/>
    </location>
</feature>
<dbReference type="Proteomes" id="UP000277811">
    <property type="component" value="Unassembled WGS sequence"/>
</dbReference>
<keyword evidence="2" id="KW-0004">4Fe-4S</keyword>
<evidence type="ECO:0000313" key="9">
    <source>
        <dbReference type="Proteomes" id="UP000277811"/>
    </source>
</evidence>
<dbReference type="EMBL" id="UPPP01000065">
    <property type="protein sequence ID" value="VBB06608.1"/>
    <property type="molecule type" value="Genomic_DNA"/>
</dbReference>
<evidence type="ECO:0000256" key="6">
    <source>
        <dbReference type="ARBA" id="ARBA00023014"/>
    </source>
</evidence>
<evidence type="ECO:0000313" key="8">
    <source>
        <dbReference type="EMBL" id="VBB06608.1"/>
    </source>
</evidence>
<dbReference type="Pfam" id="PF04055">
    <property type="entry name" value="Radical_SAM"/>
    <property type="match status" value="1"/>
</dbReference>
<dbReference type="InterPro" id="IPR034457">
    <property type="entry name" value="Organic_radical-activating"/>
</dbReference>
<dbReference type="PROSITE" id="PS51918">
    <property type="entry name" value="RADICAL_SAM"/>
    <property type="match status" value="1"/>
</dbReference>
<protein>
    <submittedName>
        <fullName evidence="8">Radical sam</fullName>
    </submittedName>
</protein>
<keyword evidence="6" id="KW-0411">Iron-sulfur</keyword>
<dbReference type="GO" id="GO:0003824">
    <property type="term" value="F:catalytic activity"/>
    <property type="evidence" value="ECO:0007669"/>
    <property type="project" value="InterPro"/>
</dbReference>
<proteinExistence type="predicted"/>
<organism evidence="8 9">
    <name type="scientific">Lucifera butyrica</name>
    <dbReference type="NCBI Taxonomy" id="1351585"/>
    <lineage>
        <taxon>Bacteria</taxon>
        <taxon>Bacillati</taxon>
        <taxon>Bacillota</taxon>
        <taxon>Negativicutes</taxon>
        <taxon>Veillonellales</taxon>
        <taxon>Veillonellaceae</taxon>
        <taxon>Lucifera</taxon>
    </lineage>
</organism>
<comment type="cofactor">
    <cofactor evidence="1">
        <name>[4Fe-4S] cluster</name>
        <dbReference type="ChEBI" id="CHEBI:49883"/>
    </cofactor>
</comment>
<accession>A0A498RBU0</accession>
<evidence type="ECO:0000259" key="7">
    <source>
        <dbReference type="PROSITE" id="PS51918"/>
    </source>
</evidence>
<evidence type="ECO:0000256" key="5">
    <source>
        <dbReference type="ARBA" id="ARBA00023004"/>
    </source>
</evidence>
<dbReference type="GO" id="GO:0046872">
    <property type="term" value="F:metal ion binding"/>
    <property type="evidence" value="ECO:0007669"/>
    <property type="project" value="UniProtKB-KW"/>
</dbReference>
<name>A0A498RBU0_9FIRM</name>
<evidence type="ECO:0000256" key="2">
    <source>
        <dbReference type="ARBA" id="ARBA00022485"/>
    </source>
</evidence>
<gene>
    <name evidence="8" type="ORF">LUCI_1844</name>
</gene>
<evidence type="ECO:0000256" key="1">
    <source>
        <dbReference type="ARBA" id="ARBA00001966"/>
    </source>
</evidence>